<keyword evidence="5 6" id="KW-0472">Membrane</keyword>
<comment type="subcellular location">
    <subcellularLocation>
        <location evidence="1">Cell membrane</location>
        <topology evidence="1">Multi-pass membrane protein</topology>
    </subcellularLocation>
</comment>
<feature type="transmembrane region" description="Helical" evidence="6">
    <location>
        <begin position="314"/>
        <end position="334"/>
    </location>
</feature>
<feature type="transmembrane region" description="Helical" evidence="6">
    <location>
        <begin position="282"/>
        <end position="302"/>
    </location>
</feature>
<dbReference type="GO" id="GO:0005886">
    <property type="term" value="C:plasma membrane"/>
    <property type="evidence" value="ECO:0007669"/>
    <property type="project" value="UniProtKB-SubCell"/>
</dbReference>
<dbReference type="Proteomes" id="UP000272560">
    <property type="component" value="Unassembled WGS sequence"/>
</dbReference>
<protein>
    <recommendedName>
        <fullName evidence="9">Polysaccharide biosynthesis protein</fullName>
    </recommendedName>
</protein>
<dbReference type="PANTHER" id="PTHR30250:SF11">
    <property type="entry name" value="O-ANTIGEN TRANSPORTER-RELATED"/>
    <property type="match status" value="1"/>
</dbReference>
<evidence type="ECO:0000256" key="2">
    <source>
        <dbReference type="ARBA" id="ARBA00022475"/>
    </source>
</evidence>
<organism evidence="7 8">
    <name type="scientific">Arthrobacter cheniae</name>
    <dbReference type="NCBI Taxonomy" id="1258888"/>
    <lineage>
        <taxon>Bacteria</taxon>
        <taxon>Bacillati</taxon>
        <taxon>Actinomycetota</taxon>
        <taxon>Actinomycetes</taxon>
        <taxon>Micrococcales</taxon>
        <taxon>Micrococcaceae</taxon>
        <taxon>Arthrobacter</taxon>
    </lineage>
</organism>
<dbReference type="RefSeq" id="WP_120148393.1">
    <property type="nucleotide sequence ID" value="NZ_QZVT01000003.1"/>
</dbReference>
<gene>
    <name evidence="7" type="ORF">D6T63_07650</name>
</gene>
<dbReference type="EMBL" id="QZVT01000003">
    <property type="protein sequence ID" value="RJT81047.1"/>
    <property type="molecule type" value="Genomic_DNA"/>
</dbReference>
<keyword evidence="2" id="KW-1003">Cell membrane</keyword>
<feature type="transmembrane region" description="Helical" evidence="6">
    <location>
        <begin position="368"/>
        <end position="389"/>
    </location>
</feature>
<keyword evidence="3 6" id="KW-0812">Transmembrane</keyword>
<keyword evidence="8" id="KW-1185">Reference proteome</keyword>
<feature type="transmembrane region" description="Helical" evidence="6">
    <location>
        <begin position="97"/>
        <end position="115"/>
    </location>
</feature>
<dbReference type="AlphaFoldDB" id="A0A3A5M849"/>
<evidence type="ECO:0000313" key="7">
    <source>
        <dbReference type="EMBL" id="RJT81047.1"/>
    </source>
</evidence>
<comment type="caution">
    <text evidence="7">The sequence shown here is derived from an EMBL/GenBank/DDBJ whole genome shotgun (WGS) entry which is preliminary data.</text>
</comment>
<sequence length="418" mass="43504">MTLGFSFWLLAALLLDSEQLGLGAAVVAAALLAVQVGMLGIGPATLTLLPAHEDRHRVLIGAGLLIVGPASIVTACALLVVTRALGRGVGQAWDRPVVVVAFLVAVFFASSAYQLDHINVAISRADLVLMRSLLQGLTQLAVLCVCLAGGYRSVIAVIGAVAAGAAASVVLGMRQLSQGGLSPQWKEGVRLQGVLELLRLGLRNYPLIVADRAPGYLLPLIVAASLSVSSAAAWYVVWMLATAVFFVPQSAGYSLQTKLVTSGPDQLTSGPDQLLVKQALRFSLMLTFTAGTVLLVVGPVVLQVLGAQYVSHWILLPILIPGLILACVTQIYYGVCRASGLLAEATTIAGLGALIAVVPASFLAQSYALPGVSALWLVAQLSASLAAAWRLRKLARAGKQDALLFRRYKGTNAADGAS</sequence>
<dbReference type="InterPro" id="IPR050833">
    <property type="entry name" value="Poly_Biosynth_Transport"/>
</dbReference>
<evidence type="ECO:0000256" key="4">
    <source>
        <dbReference type="ARBA" id="ARBA00022989"/>
    </source>
</evidence>
<evidence type="ECO:0000256" key="5">
    <source>
        <dbReference type="ARBA" id="ARBA00023136"/>
    </source>
</evidence>
<keyword evidence="4 6" id="KW-1133">Transmembrane helix</keyword>
<feature type="transmembrane region" description="Helical" evidence="6">
    <location>
        <begin position="57"/>
        <end position="85"/>
    </location>
</feature>
<dbReference type="PANTHER" id="PTHR30250">
    <property type="entry name" value="PST FAMILY PREDICTED COLANIC ACID TRANSPORTER"/>
    <property type="match status" value="1"/>
</dbReference>
<reference evidence="7 8" key="1">
    <citation type="submission" date="2018-09" db="EMBL/GenBank/DDBJ databases">
        <title>Novel species of Arthrobacter.</title>
        <authorList>
            <person name="Liu Q."/>
            <person name="Xin Y.-H."/>
        </authorList>
    </citation>
    <scope>NUCLEOTIDE SEQUENCE [LARGE SCALE GENOMIC DNA]</scope>
    <source>
        <strain evidence="7 8">Hz2</strain>
    </source>
</reference>
<evidence type="ECO:0000256" key="3">
    <source>
        <dbReference type="ARBA" id="ARBA00022692"/>
    </source>
</evidence>
<feature type="transmembrane region" description="Helical" evidence="6">
    <location>
        <begin position="216"/>
        <end position="247"/>
    </location>
</feature>
<evidence type="ECO:0000313" key="8">
    <source>
        <dbReference type="Proteomes" id="UP000272560"/>
    </source>
</evidence>
<proteinExistence type="predicted"/>
<feature type="transmembrane region" description="Helical" evidence="6">
    <location>
        <begin position="154"/>
        <end position="173"/>
    </location>
</feature>
<feature type="transmembrane region" description="Helical" evidence="6">
    <location>
        <begin position="341"/>
        <end position="362"/>
    </location>
</feature>
<dbReference type="OrthoDB" id="139907at2"/>
<accession>A0A3A5M849</accession>
<name>A0A3A5M849_9MICC</name>
<evidence type="ECO:0008006" key="9">
    <source>
        <dbReference type="Google" id="ProtNLM"/>
    </source>
</evidence>
<evidence type="ECO:0000256" key="1">
    <source>
        <dbReference type="ARBA" id="ARBA00004651"/>
    </source>
</evidence>
<evidence type="ECO:0000256" key="6">
    <source>
        <dbReference type="SAM" id="Phobius"/>
    </source>
</evidence>